<dbReference type="Pfam" id="PF14555">
    <property type="entry name" value="UBA_4"/>
    <property type="match status" value="1"/>
</dbReference>
<keyword evidence="4" id="KW-1185">Reference proteome</keyword>
<dbReference type="FunCoup" id="A0A6P6XX34">
    <property type="interactions" value="1938"/>
</dbReference>
<dbReference type="PANTHER" id="PTHR23322">
    <property type="entry name" value="FAS-ASSOCIATED PROTEIN"/>
    <property type="match status" value="1"/>
</dbReference>
<dbReference type="SUPFAM" id="SSF54236">
    <property type="entry name" value="Ubiquitin-like"/>
    <property type="match status" value="1"/>
</dbReference>
<reference evidence="5" key="1">
    <citation type="submission" date="2025-08" db="UniProtKB">
        <authorList>
            <consortium name="RefSeq"/>
        </authorList>
    </citation>
    <scope>IDENTIFICATION</scope>
    <source>
        <strain evidence="5">Airmid</strain>
    </source>
</reference>
<proteinExistence type="predicted"/>
<evidence type="ECO:0000256" key="2">
    <source>
        <dbReference type="ARBA" id="ARBA00022824"/>
    </source>
</evidence>
<dbReference type="Gene3D" id="1.10.8.10">
    <property type="entry name" value="DNA helicase RuvA subunit, C-terminal domain"/>
    <property type="match status" value="1"/>
</dbReference>
<dbReference type="OrthoDB" id="1026733at2759"/>
<evidence type="ECO:0000256" key="3">
    <source>
        <dbReference type="ARBA" id="ARBA00023054"/>
    </source>
</evidence>
<protein>
    <submittedName>
        <fullName evidence="5">FAS-associated factor 2-like</fullName>
    </submittedName>
</protein>
<dbReference type="InterPro" id="IPR006577">
    <property type="entry name" value="UAS"/>
</dbReference>
<dbReference type="InterPro" id="IPR009060">
    <property type="entry name" value="UBA-like_sf"/>
</dbReference>
<evidence type="ECO:0000313" key="5">
    <source>
        <dbReference type="RefSeq" id="XP_027196469.1"/>
    </source>
</evidence>
<dbReference type="Gene3D" id="3.40.30.10">
    <property type="entry name" value="Glutaredoxin"/>
    <property type="match status" value="1"/>
</dbReference>
<keyword evidence="3" id="KW-0175">Coiled coil</keyword>
<dbReference type="KEGG" id="dpte:113790956"/>
<keyword evidence="2" id="KW-0256">Endoplasmic reticulum</keyword>
<dbReference type="SUPFAM" id="SSF52833">
    <property type="entry name" value="Thioredoxin-like"/>
    <property type="match status" value="1"/>
</dbReference>
<dbReference type="PANTHER" id="PTHR23322:SF1">
    <property type="entry name" value="FAS-ASSOCIATED FACTOR 2"/>
    <property type="match status" value="1"/>
</dbReference>
<dbReference type="SUPFAM" id="SSF46934">
    <property type="entry name" value="UBA-like"/>
    <property type="match status" value="1"/>
</dbReference>
<sequence length="500" mass="58467">MSDYSQQDIIEQIRDQLTEDQRKKVSQFKDISGMNDLESYHILRANEWNFEIALDLTLEGAYNHDIIQNMIQHSNGNNNGEQTNVTSSSLRRRNAPTSSTMFSAALSSSTPLSDNDSNTSAINDNENSNNNDNNNSLFMIPWNAATWLLRLPYILIMNTLNTIYDFFISMIYPTLHYDPNGTVEQFIREFEEKYGQQHPTFFRGTYSQVIEHGKREIRFVLIYIHSPSYREIDKFCSTVIAAQKFIDLINAENLLFWSCSVDYPEGYKAYQSLKVNQYPFMALIGLKNHKMIVMKKMEGFHNVDTVVATLRTAIQNNEFSLMAARLDRQERDMASLIRAQQDEAFEESLKADQEKERRKREEREKIEQKERLERQKQQAEEERKQRISDMKKTLLADISPEPDPDRSNAWRIMFKLPNGTRLERRFLCTDPVKYLYYYVFCKEMELINFKLRTNFPTRDLPGHSPSVDDNSLSNSSDMNLPLEKCNLDNNIVLFVHDLDS</sequence>
<dbReference type="InterPro" id="IPR049483">
    <property type="entry name" value="FAF1_2-like_UAS"/>
</dbReference>
<dbReference type="InParanoid" id="A0A6P6XX34"/>
<organism evidence="4 5">
    <name type="scientific">Dermatophagoides pteronyssinus</name>
    <name type="common">European house dust mite</name>
    <dbReference type="NCBI Taxonomy" id="6956"/>
    <lineage>
        <taxon>Eukaryota</taxon>
        <taxon>Metazoa</taxon>
        <taxon>Ecdysozoa</taxon>
        <taxon>Arthropoda</taxon>
        <taxon>Chelicerata</taxon>
        <taxon>Arachnida</taxon>
        <taxon>Acari</taxon>
        <taxon>Acariformes</taxon>
        <taxon>Sarcoptiformes</taxon>
        <taxon>Astigmata</taxon>
        <taxon>Psoroptidia</taxon>
        <taxon>Analgoidea</taxon>
        <taxon>Pyroglyphidae</taxon>
        <taxon>Dermatophagoidinae</taxon>
        <taxon>Dermatophagoides</taxon>
    </lineage>
</organism>
<dbReference type="InterPro" id="IPR029071">
    <property type="entry name" value="Ubiquitin-like_domsf"/>
</dbReference>
<dbReference type="GO" id="GO:0036503">
    <property type="term" value="P:ERAD pathway"/>
    <property type="evidence" value="ECO:0007669"/>
    <property type="project" value="TreeGrafter"/>
</dbReference>
<evidence type="ECO:0000313" key="4">
    <source>
        <dbReference type="Proteomes" id="UP000515146"/>
    </source>
</evidence>
<comment type="subcellular location">
    <subcellularLocation>
        <location evidence="1">Endoplasmic reticulum</location>
    </subcellularLocation>
</comment>
<dbReference type="InterPro" id="IPR036249">
    <property type="entry name" value="Thioredoxin-like_sf"/>
</dbReference>
<dbReference type="GO" id="GO:0005783">
    <property type="term" value="C:endoplasmic reticulum"/>
    <property type="evidence" value="ECO:0007669"/>
    <property type="project" value="UniProtKB-SubCell"/>
</dbReference>
<dbReference type="Proteomes" id="UP000515146">
    <property type="component" value="Unplaced"/>
</dbReference>
<evidence type="ECO:0000256" key="1">
    <source>
        <dbReference type="ARBA" id="ARBA00004240"/>
    </source>
</evidence>
<dbReference type="PROSITE" id="PS50033">
    <property type="entry name" value="UBX"/>
    <property type="match status" value="1"/>
</dbReference>
<dbReference type="InterPro" id="IPR001012">
    <property type="entry name" value="UBX_dom"/>
</dbReference>
<dbReference type="OMA" id="FEWTITI"/>
<gene>
    <name evidence="5" type="primary">LOC113790956</name>
</gene>
<dbReference type="Pfam" id="PF00789">
    <property type="entry name" value="UBX"/>
    <property type="match status" value="1"/>
</dbReference>
<dbReference type="InterPro" id="IPR050730">
    <property type="entry name" value="UBX_domain-protein"/>
</dbReference>
<dbReference type="Gene3D" id="3.10.20.90">
    <property type="entry name" value="Phosphatidylinositol 3-kinase Catalytic Subunit, Chain A, domain 1"/>
    <property type="match status" value="1"/>
</dbReference>
<dbReference type="Pfam" id="PF21021">
    <property type="entry name" value="FAF1"/>
    <property type="match status" value="1"/>
</dbReference>
<dbReference type="SMART" id="SM00594">
    <property type="entry name" value="UAS"/>
    <property type="match status" value="1"/>
</dbReference>
<dbReference type="GeneID" id="113790956"/>
<name>A0A6P6XX34_DERPT</name>
<dbReference type="CDD" id="cd16120">
    <property type="entry name" value="UBX_UBXN3B"/>
    <property type="match status" value="1"/>
</dbReference>
<dbReference type="RefSeq" id="XP_027196469.1">
    <property type="nucleotide sequence ID" value="XM_027340668.1"/>
</dbReference>
<dbReference type="AlphaFoldDB" id="A0A6P6XX34"/>
<accession>A0A6P6XX34</accession>
<dbReference type="GO" id="GO:0043130">
    <property type="term" value="F:ubiquitin binding"/>
    <property type="evidence" value="ECO:0007669"/>
    <property type="project" value="TreeGrafter"/>
</dbReference>